<keyword evidence="1" id="KW-0238">DNA-binding</keyword>
<dbReference type="EMBL" id="CP018867">
    <property type="protein sequence ID" value="AUI71188.1"/>
    <property type="molecule type" value="Genomic_DNA"/>
</dbReference>
<dbReference type="Gene3D" id="1.10.1660.10">
    <property type="match status" value="1"/>
</dbReference>
<feature type="domain" description="HTH merR-type" evidence="2">
    <location>
        <begin position="3"/>
        <end position="72"/>
    </location>
</feature>
<dbReference type="SMART" id="SM00422">
    <property type="entry name" value="HTH_MERR"/>
    <property type="match status" value="1"/>
</dbReference>
<organism evidence="3 4">
    <name type="scientific">Companilactobacillus alimentarius DSM 20249</name>
    <dbReference type="NCBI Taxonomy" id="1423720"/>
    <lineage>
        <taxon>Bacteria</taxon>
        <taxon>Bacillati</taxon>
        <taxon>Bacillota</taxon>
        <taxon>Bacilli</taxon>
        <taxon>Lactobacillales</taxon>
        <taxon>Lactobacillaceae</taxon>
        <taxon>Companilactobacillus</taxon>
    </lineage>
</organism>
<dbReference type="STRING" id="1423720.FC67_GL001836"/>
<reference evidence="3 4" key="1">
    <citation type="submission" date="2016-12" db="EMBL/GenBank/DDBJ databases">
        <title>The whole genome sequencing and assembly of Lactobacillus alimentarius DSM 20249T strain.</title>
        <authorList>
            <person name="Lee Y.-J."/>
            <person name="Yi H."/>
            <person name="Bahn Y.-S."/>
            <person name="Kim J.F."/>
            <person name="Lee D.-W."/>
        </authorList>
    </citation>
    <scope>NUCLEOTIDE SEQUENCE [LARGE SCALE GENOMIC DNA]</scope>
    <source>
        <strain evidence="3 4">DSM 20249</strain>
    </source>
</reference>
<dbReference type="AlphaFoldDB" id="A0A2K9HFN4"/>
<evidence type="ECO:0000313" key="3">
    <source>
        <dbReference type="EMBL" id="AUI71188.1"/>
    </source>
</evidence>
<dbReference type="GO" id="GO:0003700">
    <property type="term" value="F:DNA-binding transcription factor activity"/>
    <property type="evidence" value="ECO:0007669"/>
    <property type="project" value="InterPro"/>
</dbReference>
<dbReference type="PANTHER" id="PTHR30204:SF82">
    <property type="entry name" value="TRANSCRIPTIONAL REGULATOR, MERR FAMILY"/>
    <property type="match status" value="1"/>
</dbReference>
<evidence type="ECO:0000313" key="4">
    <source>
        <dbReference type="Proteomes" id="UP000234653"/>
    </source>
</evidence>
<proteinExistence type="predicted"/>
<dbReference type="Proteomes" id="UP000234653">
    <property type="component" value="Chromosome"/>
</dbReference>
<dbReference type="PROSITE" id="PS50937">
    <property type="entry name" value="HTH_MERR_2"/>
    <property type="match status" value="1"/>
</dbReference>
<sequence length="136" mass="15613">MKMYNITEVGEKFGLSKSAIRYYDDIGLIPDLKRDQNGTRIFDASNINMIQSIECLKKTGMPVKDIKKYVALIQAGDSTLETRLDVFKKREKIVLKQIQELQETLSEIKWKCDYYQIAIDDGTEKIIKAKVESDGV</sequence>
<keyword evidence="4" id="KW-1185">Reference proteome</keyword>
<dbReference type="KEGG" id="lali:LA20249_02790"/>
<dbReference type="InterPro" id="IPR000551">
    <property type="entry name" value="MerR-type_HTH_dom"/>
</dbReference>
<dbReference type="CDD" id="cd01109">
    <property type="entry name" value="HTH_YyaN"/>
    <property type="match status" value="1"/>
</dbReference>
<dbReference type="InterPro" id="IPR047057">
    <property type="entry name" value="MerR_fam"/>
</dbReference>
<evidence type="ECO:0000259" key="2">
    <source>
        <dbReference type="PROSITE" id="PS50937"/>
    </source>
</evidence>
<evidence type="ECO:0000256" key="1">
    <source>
        <dbReference type="ARBA" id="ARBA00023125"/>
    </source>
</evidence>
<dbReference type="SUPFAM" id="SSF46955">
    <property type="entry name" value="Putative DNA-binding domain"/>
    <property type="match status" value="1"/>
</dbReference>
<name>A0A2K9HFN4_9LACO</name>
<dbReference type="GO" id="GO:0003677">
    <property type="term" value="F:DNA binding"/>
    <property type="evidence" value="ECO:0007669"/>
    <property type="project" value="UniProtKB-KW"/>
</dbReference>
<dbReference type="Pfam" id="PF13411">
    <property type="entry name" value="MerR_1"/>
    <property type="match status" value="1"/>
</dbReference>
<protein>
    <recommendedName>
        <fullName evidence="2">HTH merR-type domain-containing protein</fullName>
    </recommendedName>
</protein>
<dbReference type="RefSeq" id="WP_057739593.1">
    <property type="nucleotide sequence ID" value="NZ_AZDQ01000043.1"/>
</dbReference>
<dbReference type="OrthoDB" id="9811174at2"/>
<dbReference type="PANTHER" id="PTHR30204">
    <property type="entry name" value="REDOX-CYCLING DRUG-SENSING TRANSCRIPTIONAL ACTIVATOR SOXR"/>
    <property type="match status" value="1"/>
</dbReference>
<accession>A0A2K9HFN4</accession>
<gene>
    <name evidence="3" type="ORF">LA20249_02790</name>
</gene>
<dbReference type="InterPro" id="IPR009061">
    <property type="entry name" value="DNA-bd_dom_put_sf"/>
</dbReference>